<keyword evidence="3" id="KW-1185">Reference proteome</keyword>
<dbReference type="EMBL" id="CP046172">
    <property type="protein sequence ID" value="QIS14672.1"/>
    <property type="molecule type" value="Genomic_DNA"/>
</dbReference>
<protein>
    <submittedName>
        <fullName evidence="2">GNAT family N-acetyltransferase</fullName>
    </submittedName>
</protein>
<dbReference type="Proteomes" id="UP000503540">
    <property type="component" value="Chromosome"/>
</dbReference>
<dbReference type="Pfam" id="PF00583">
    <property type="entry name" value="Acetyltransf_1"/>
    <property type="match status" value="1"/>
</dbReference>
<dbReference type="AlphaFoldDB" id="A0A6G9YN95"/>
<feature type="domain" description="N-acetyltransferase" evidence="1">
    <location>
        <begin position="20"/>
        <end position="171"/>
    </location>
</feature>
<dbReference type="CDD" id="cd04301">
    <property type="entry name" value="NAT_SF"/>
    <property type="match status" value="1"/>
</dbReference>
<dbReference type="InterPro" id="IPR016181">
    <property type="entry name" value="Acyl_CoA_acyltransferase"/>
</dbReference>
<dbReference type="SUPFAM" id="SSF55729">
    <property type="entry name" value="Acyl-CoA N-acyltransferases (Nat)"/>
    <property type="match status" value="1"/>
</dbReference>
<dbReference type="KEGG" id="nah:F5544_34185"/>
<dbReference type="InterPro" id="IPR000182">
    <property type="entry name" value="GNAT_dom"/>
</dbReference>
<accession>A0A6G9YN95</accession>
<organism evidence="2 3">
    <name type="scientific">Nocardia arthritidis</name>
    <dbReference type="NCBI Taxonomy" id="228602"/>
    <lineage>
        <taxon>Bacteria</taxon>
        <taxon>Bacillati</taxon>
        <taxon>Actinomycetota</taxon>
        <taxon>Actinomycetes</taxon>
        <taxon>Mycobacteriales</taxon>
        <taxon>Nocardiaceae</taxon>
        <taxon>Nocardia</taxon>
    </lineage>
</organism>
<dbReference type="Gene3D" id="3.40.630.30">
    <property type="match status" value="1"/>
</dbReference>
<sequence>MPTIMDPVTRPWLIAPLAAEHTRGLAECHIECWREAYRGLVPDHILAAFDVDHRADQWERRRLRYPSATHLGLVDDKVIGFASAGPARDPDPATAVELHAIYVRTAWHGTGIADELIRTAIDPEIPCHLWVFEENPRAHAFYRRHGFVLDGARRIEAFAPITEVRMVRGWDAQSNPR</sequence>
<evidence type="ECO:0000259" key="1">
    <source>
        <dbReference type="PROSITE" id="PS51186"/>
    </source>
</evidence>
<name>A0A6G9YN95_9NOCA</name>
<proteinExistence type="predicted"/>
<keyword evidence="2" id="KW-0808">Transferase</keyword>
<gene>
    <name evidence="2" type="ORF">F5544_34185</name>
</gene>
<evidence type="ECO:0000313" key="3">
    <source>
        <dbReference type="Proteomes" id="UP000503540"/>
    </source>
</evidence>
<dbReference type="GO" id="GO:0016747">
    <property type="term" value="F:acyltransferase activity, transferring groups other than amino-acyl groups"/>
    <property type="evidence" value="ECO:0007669"/>
    <property type="project" value="InterPro"/>
</dbReference>
<evidence type="ECO:0000313" key="2">
    <source>
        <dbReference type="EMBL" id="QIS14672.1"/>
    </source>
</evidence>
<reference evidence="2 3" key="1">
    <citation type="journal article" date="2019" name="ACS Chem. Biol.">
        <title>Identification and Mobilization of a Cryptic Antibiotic Biosynthesis Gene Locus from a Human-Pathogenic Nocardia Isolate.</title>
        <authorList>
            <person name="Herisse M."/>
            <person name="Ishida K."/>
            <person name="Porter J.L."/>
            <person name="Howden B."/>
            <person name="Hertweck C."/>
            <person name="Stinear T.P."/>
            <person name="Pidot S.J."/>
        </authorList>
    </citation>
    <scope>NUCLEOTIDE SEQUENCE [LARGE SCALE GENOMIC DNA]</scope>
    <source>
        <strain evidence="2 3">AUSMDU00012717</strain>
    </source>
</reference>
<dbReference type="PROSITE" id="PS51186">
    <property type="entry name" value="GNAT"/>
    <property type="match status" value="1"/>
</dbReference>